<keyword evidence="2" id="KW-1185">Reference proteome</keyword>
<name>A0A182YQT1_ANOST</name>
<reference evidence="1" key="2">
    <citation type="submission" date="2020-05" db="UniProtKB">
        <authorList>
            <consortium name="EnsemblMetazoa"/>
        </authorList>
    </citation>
    <scope>IDENTIFICATION</scope>
    <source>
        <strain evidence="1">Indian</strain>
    </source>
</reference>
<dbReference type="VEuPathDB" id="VectorBase:ASTEI10817"/>
<dbReference type="STRING" id="30069.A0A182YQT1"/>
<dbReference type="PANTHER" id="PTHR47331">
    <property type="entry name" value="PHD-TYPE DOMAIN-CONTAINING PROTEIN"/>
    <property type="match status" value="1"/>
</dbReference>
<dbReference type="PANTHER" id="PTHR47331:SF1">
    <property type="entry name" value="GAG-LIKE PROTEIN"/>
    <property type="match status" value="1"/>
</dbReference>
<dbReference type="Proteomes" id="UP000076408">
    <property type="component" value="Unassembled WGS sequence"/>
</dbReference>
<accession>A0A182YQT1</accession>
<evidence type="ECO:0000313" key="2">
    <source>
        <dbReference type="Proteomes" id="UP000076408"/>
    </source>
</evidence>
<organism evidence="1 2">
    <name type="scientific">Anopheles stephensi</name>
    <name type="common">Indo-Pakistan malaria mosquito</name>
    <dbReference type="NCBI Taxonomy" id="30069"/>
    <lineage>
        <taxon>Eukaryota</taxon>
        <taxon>Metazoa</taxon>
        <taxon>Ecdysozoa</taxon>
        <taxon>Arthropoda</taxon>
        <taxon>Hexapoda</taxon>
        <taxon>Insecta</taxon>
        <taxon>Pterygota</taxon>
        <taxon>Neoptera</taxon>
        <taxon>Endopterygota</taxon>
        <taxon>Diptera</taxon>
        <taxon>Nematocera</taxon>
        <taxon>Culicoidea</taxon>
        <taxon>Culicidae</taxon>
        <taxon>Anophelinae</taxon>
        <taxon>Anopheles</taxon>
    </lineage>
</organism>
<sequence length="162" mass="18400">MRGEPVLDGVLRHEELCKANNVLWRQTQREFYSAELRILSSGDDDEMAGRKTVEKQSRIYNLIPFLDEEGVLRMRGRIGEAADVPYSAKYPVILPGNSKLAELIADHYHQCKEHFVSFDGFTPLQPAACPMTPDSFPDDPPLLLSCGDLLFCQKTAVWMAWR</sequence>
<protein>
    <submittedName>
        <fullName evidence="1">Uncharacterized protein</fullName>
    </submittedName>
</protein>
<reference evidence="2" key="1">
    <citation type="journal article" date="2014" name="Genome Biol.">
        <title>Genome analysis of a major urban malaria vector mosquito, Anopheles stephensi.</title>
        <authorList>
            <person name="Jiang X."/>
            <person name="Peery A."/>
            <person name="Hall A.B."/>
            <person name="Sharma A."/>
            <person name="Chen X.G."/>
            <person name="Waterhouse R.M."/>
            <person name="Komissarov A."/>
            <person name="Riehle M.M."/>
            <person name="Shouche Y."/>
            <person name="Sharakhova M.V."/>
            <person name="Lawson D."/>
            <person name="Pakpour N."/>
            <person name="Arensburger P."/>
            <person name="Davidson V.L."/>
            <person name="Eiglmeier K."/>
            <person name="Emrich S."/>
            <person name="George P."/>
            <person name="Kennedy R.C."/>
            <person name="Mane S.P."/>
            <person name="Maslen G."/>
            <person name="Oringanje C."/>
            <person name="Qi Y."/>
            <person name="Settlage R."/>
            <person name="Tojo M."/>
            <person name="Tubio J.M."/>
            <person name="Unger M.F."/>
            <person name="Wang B."/>
            <person name="Vernick K.D."/>
            <person name="Ribeiro J.M."/>
            <person name="James A.A."/>
            <person name="Michel K."/>
            <person name="Riehle M.A."/>
            <person name="Luckhart S."/>
            <person name="Sharakhov I.V."/>
            <person name="Tu Z."/>
        </authorList>
    </citation>
    <scope>NUCLEOTIDE SEQUENCE [LARGE SCALE GENOMIC DNA]</scope>
    <source>
        <strain evidence="2">Indian</strain>
    </source>
</reference>
<dbReference type="VEuPathDB" id="VectorBase:ASTE011128"/>
<evidence type="ECO:0000313" key="1">
    <source>
        <dbReference type="EnsemblMetazoa" id="ASTEI10817-PA"/>
    </source>
</evidence>
<dbReference type="VEuPathDB" id="VectorBase:ASTEI20_038418"/>
<dbReference type="AlphaFoldDB" id="A0A182YQT1"/>
<proteinExistence type="predicted"/>
<dbReference type="EnsemblMetazoa" id="ASTEI10817-RA">
    <property type="protein sequence ID" value="ASTEI10817-PA"/>
    <property type="gene ID" value="ASTEI10817"/>
</dbReference>